<dbReference type="SMART" id="SM00873">
    <property type="entry name" value="B3_4"/>
    <property type="match status" value="1"/>
</dbReference>
<dbReference type="KEGG" id="chrb:DK843_13620"/>
<dbReference type="InterPro" id="IPR020825">
    <property type="entry name" value="Phe-tRNA_synthase-like_B3/B4"/>
</dbReference>
<dbReference type="GO" id="GO:0004826">
    <property type="term" value="F:phenylalanine-tRNA ligase activity"/>
    <property type="evidence" value="ECO:0007669"/>
    <property type="project" value="InterPro"/>
</dbReference>
<name>A0A344UIZ0_9NEIS</name>
<reference evidence="2 3" key="1">
    <citation type="submission" date="2018-05" db="EMBL/GenBank/DDBJ databases">
        <title>Genome sequencing, assembly and analysis of the novel insecticidal bacterium, Chromobacterium phragmitis.</title>
        <authorList>
            <person name="Sparks M.E."/>
            <person name="Blackburn M.B."/>
            <person name="Gundersen-Rindal D.E."/>
        </authorList>
    </citation>
    <scope>NUCLEOTIDE SEQUENCE [LARGE SCALE GENOMIC DNA]</scope>
    <source>
        <strain evidence="2">IIBBL 274-1</strain>
    </source>
</reference>
<dbReference type="Proteomes" id="UP000252038">
    <property type="component" value="Chromosome"/>
</dbReference>
<dbReference type="GO" id="GO:0003723">
    <property type="term" value="F:RNA binding"/>
    <property type="evidence" value="ECO:0007669"/>
    <property type="project" value="InterPro"/>
</dbReference>
<gene>
    <name evidence="2" type="ORF">DK843_13620</name>
</gene>
<proteinExistence type="predicted"/>
<dbReference type="PANTHER" id="PTHR39209">
    <property type="match status" value="1"/>
</dbReference>
<dbReference type="OrthoDB" id="276580at2"/>
<dbReference type="InterPro" id="IPR005146">
    <property type="entry name" value="B3/B4_tRNA-bd"/>
</dbReference>
<dbReference type="KEGG" id="chri:DK842_08055"/>
<dbReference type="SUPFAM" id="SSF56037">
    <property type="entry name" value="PheT/TilS domain"/>
    <property type="match status" value="1"/>
</dbReference>
<protein>
    <recommendedName>
        <fullName evidence="1">B3/B4 tRNA-binding domain-containing protein</fullName>
    </recommendedName>
</protein>
<evidence type="ECO:0000313" key="3">
    <source>
        <dbReference type="Proteomes" id="UP000252038"/>
    </source>
</evidence>
<evidence type="ECO:0000259" key="1">
    <source>
        <dbReference type="SMART" id="SM00873"/>
    </source>
</evidence>
<feature type="domain" description="B3/B4 tRNA-binding" evidence="1">
    <location>
        <begin position="60"/>
        <end position="212"/>
    </location>
</feature>
<dbReference type="EMBL" id="CP029554">
    <property type="protein sequence ID" value="AXE35238.1"/>
    <property type="molecule type" value="Genomic_DNA"/>
</dbReference>
<sequence length="228" mass="25019">MSGMETKERTMRIALSPALLSRMPEMEVSGLLALDLNIAALPATTPSLPESEVDLDALLRRWKDVYRELPGDKKARCSLEYLVKAAQKGKLRSILPLVDLYNQASLLSLAPFGGEDADPLGGELTLDLARGDERFLPLGRTEAERPQPGEAAWLNGEREVVCRCLNWLESDRFKLTAESRNAVFVSERPDGGFPSGEAGMDWLEEKLAPHAGALLRFRLDAASPVFAA</sequence>
<evidence type="ECO:0000313" key="2">
    <source>
        <dbReference type="EMBL" id="AXE35238.1"/>
    </source>
</evidence>
<dbReference type="Pfam" id="PF03483">
    <property type="entry name" value="B3_4"/>
    <property type="match status" value="1"/>
</dbReference>
<dbReference type="PANTHER" id="PTHR39209:SF2">
    <property type="entry name" value="CYTOPLASMIC PROTEIN"/>
    <property type="match status" value="1"/>
</dbReference>
<organism evidence="2 3">
    <name type="scientific">Chromobacterium phragmitis</name>
    <dbReference type="NCBI Taxonomy" id="2202141"/>
    <lineage>
        <taxon>Bacteria</taxon>
        <taxon>Pseudomonadati</taxon>
        <taxon>Pseudomonadota</taxon>
        <taxon>Betaproteobacteria</taxon>
        <taxon>Neisseriales</taxon>
        <taxon>Chromobacteriaceae</taxon>
        <taxon>Chromobacterium</taxon>
    </lineage>
</organism>
<dbReference type="AlphaFoldDB" id="A0A344UIZ0"/>
<accession>A0A344UIZ0</accession>
<dbReference type="Gene3D" id="3.50.40.10">
    <property type="entry name" value="Phenylalanyl-trna Synthetase, Chain B, domain 3"/>
    <property type="match status" value="1"/>
</dbReference>